<protein>
    <recommendedName>
        <fullName evidence="1">Glycine zipper domain-containing protein</fullName>
    </recommendedName>
</protein>
<reference evidence="2 3" key="1">
    <citation type="submission" date="2017-01" db="EMBL/GenBank/DDBJ databases">
        <title>First insights into the biology of 'candidatus Vampirococcus archaeovorus'.</title>
        <authorList>
            <person name="Kizina J."/>
            <person name="Jordan S."/>
            <person name="Stueber K."/>
            <person name="Reinhardt R."/>
            <person name="Harder J."/>
        </authorList>
    </citation>
    <scope>NUCLEOTIDE SEQUENCE [LARGE SCALE GENOMIC DNA]</scope>
    <source>
        <strain evidence="2 3">LiM</strain>
    </source>
</reference>
<evidence type="ECO:0000313" key="3">
    <source>
        <dbReference type="Proteomes" id="UP000287243"/>
    </source>
</evidence>
<dbReference type="Pfam" id="PF13488">
    <property type="entry name" value="Gly-zipper_Omp"/>
    <property type="match status" value="1"/>
</dbReference>
<accession>A0A410P6E9</accession>
<organism evidence="2 3">
    <name type="scientific">Velamenicoccus archaeovorus</name>
    <dbReference type="NCBI Taxonomy" id="1930593"/>
    <lineage>
        <taxon>Bacteria</taxon>
        <taxon>Pseudomonadati</taxon>
        <taxon>Candidatus Omnitrophota</taxon>
        <taxon>Candidatus Velamenicoccus</taxon>
    </lineage>
</organism>
<dbReference type="Proteomes" id="UP000287243">
    <property type="component" value="Chromosome"/>
</dbReference>
<evidence type="ECO:0000259" key="1">
    <source>
        <dbReference type="Pfam" id="PF13488"/>
    </source>
</evidence>
<evidence type="ECO:0000313" key="2">
    <source>
        <dbReference type="EMBL" id="QAT17730.1"/>
    </source>
</evidence>
<name>A0A410P6E9_VELA1</name>
<feature type="domain" description="Glycine zipper" evidence="1">
    <location>
        <begin position="168"/>
        <end position="212"/>
    </location>
</feature>
<dbReference type="EMBL" id="CP019384">
    <property type="protein sequence ID" value="QAT17730.1"/>
    <property type="molecule type" value="Genomic_DNA"/>
</dbReference>
<dbReference type="KEGG" id="vai:BU251_08360"/>
<dbReference type="AlphaFoldDB" id="A0A410P6E9"/>
<proteinExistence type="predicted"/>
<gene>
    <name evidence="2" type="ORF">BU251_08360</name>
</gene>
<keyword evidence="3" id="KW-1185">Reference proteome</keyword>
<dbReference type="InterPro" id="IPR039567">
    <property type="entry name" value="Gly-zipper"/>
</dbReference>
<sequence>MFHRGLAIEGKPFLCPYKECFVVLERRKPEGILLKSFFWWAILKDGKSLFVNCCQFLCPVQRRKGDNETLRPDLKVSLEELPWYRQPAFAGYARELVMPAALAASITMAVRDVAPPGQTEKDPRVVGLQGGNMQILKMVMSGVMAVALVLPLAGCDTMGENTKTGALGGALVGSVAGGVIGHQSGHGVEGALIGGTVGALGGGLIGHSIDQKRTKEQIMSGKEKLGISDVIVLAKSGMTDDAIIAKIAETGSVYNLSVEEITTLQKEGVSNRVINYMMTTAKK</sequence>